<dbReference type="InterPro" id="IPR021109">
    <property type="entry name" value="Peptidase_aspartic_dom_sf"/>
</dbReference>
<dbReference type="OrthoDB" id="2747330at2759"/>
<gene>
    <name evidence="11" type="ORF">D9756_003334</name>
</gene>
<reference evidence="11 12" key="1">
    <citation type="journal article" date="2020" name="ISME J.">
        <title>Uncovering the hidden diversity of litter-decomposition mechanisms in mushroom-forming fungi.</title>
        <authorList>
            <person name="Floudas D."/>
            <person name="Bentzer J."/>
            <person name="Ahren D."/>
            <person name="Johansson T."/>
            <person name="Persson P."/>
            <person name="Tunlid A."/>
        </authorList>
    </citation>
    <scope>NUCLEOTIDE SEQUENCE [LARGE SCALE GENOMIC DNA]</scope>
    <source>
        <strain evidence="11 12">CBS 146.42</strain>
    </source>
</reference>
<feature type="chain" id="PRO_5034393141" description="Peptidase A1 domain-containing protein" evidence="9">
    <location>
        <begin position="23"/>
        <end position="479"/>
    </location>
</feature>
<keyword evidence="9" id="KW-0732">Signal</keyword>
<dbReference type="InterPro" id="IPR001969">
    <property type="entry name" value="Aspartic_peptidase_AS"/>
</dbReference>
<keyword evidence="3 7" id="KW-0064">Aspartyl protease</keyword>
<evidence type="ECO:0000256" key="4">
    <source>
        <dbReference type="ARBA" id="ARBA00022801"/>
    </source>
</evidence>
<evidence type="ECO:0000256" key="7">
    <source>
        <dbReference type="RuleBase" id="RU000454"/>
    </source>
</evidence>
<evidence type="ECO:0000256" key="2">
    <source>
        <dbReference type="ARBA" id="ARBA00022670"/>
    </source>
</evidence>
<dbReference type="PANTHER" id="PTHR47966">
    <property type="entry name" value="BETA-SITE APP-CLEAVING ENZYME, ISOFORM A-RELATED"/>
    <property type="match status" value="1"/>
</dbReference>
<sequence length="479" mass="51964">MTKVLLLQILAALLHFTVEIQAGPMGSIVSIPLEKTTPQSSSTDFIPSVVVHQQHANRGIRRLAHMKGEADPPEHDLWGRISVRLAGLPESSQFMHKLMNKAGLFSDHRSERRHGHAASLSSRLSPRSTQKNNLTAPTYPNTLSLDIQSNDNGYMAKFAIGTPPRTFSLLMDSGSADFWVAGEGCQGNDGKRCGNHTFLGNNTSSTFKDLRRAWSIEYNTGTVSGTVAQDDISVASLHLEDFNFGVARKESSEFTGNGILFDGIAGVAKSIASKQKTPTLMEALHKSGTIKNSIVSFKIPRAADNKPNGEMTLGGMNPARYKASSMATVKNVNKFGFWETPISQVKIDGKPTGWTNRTGVLDTGTALLIAPREDVDAIHSQVPGAKKIDGSWAVPCKTNASISLTFGSIDFPINPRDLAFIPFYDDEPDGDCWSGISIGTVGPFNLPTTWLLGDTFLKNVYHSLNADEGKDEITFAKLK</sequence>
<evidence type="ECO:0000313" key="12">
    <source>
        <dbReference type="Proteomes" id="UP000559027"/>
    </source>
</evidence>
<dbReference type="PANTHER" id="PTHR47966:SF75">
    <property type="entry name" value="ENDOPEPTIDASE (CTSD), PUTATIVE (AFU_ORTHOLOGUE AFUA_4G07040)-RELATED"/>
    <property type="match status" value="1"/>
</dbReference>
<dbReference type="GO" id="GO:0006508">
    <property type="term" value="P:proteolysis"/>
    <property type="evidence" value="ECO:0007669"/>
    <property type="project" value="UniProtKB-KW"/>
</dbReference>
<dbReference type="EMBL" id="JAACJO010000004">
    <property type="protein sequence ID" value="KAF5359353.1"/>
    <property type="molecule type" value="Genomic_DNA"/>
</dbReference>
<feature type="compositionally biased region" description="Polar residues" evidence="8">
    <location>
        <begin position="129"/>
        <end position="140"/>
    </location>
</feature>
<dbReference type="Proteomes" id="UP000559027">
    <property type="component" value="Unassembled WGS sequence"/>
</dbReference>
<feature type="active site" evidence="5">
    <location>
        <position position="172"/>
    </location>
</feature>
<proteinExistence type="inferred from homology"/>
<dbReference type="PRINTS" id="PR00792">
    <property type="entry name" value="PEPSIN"/>
</dbReference>
<dbReference type="GO" id="GO:0004190">
    <property type="term" value="F:aspartic-type endopeptidase activity"/>
    <property type="evidence" value="ECO:0007669"/>
    <property type="project" value="UniProtKB-KW"/>
</dbReference>
<feature type="region of interest" description="Disordered" evidence="8">
    <location>
        <begin position="109"/>
        <end position="140"/>
    </location>
</feature>
<evidence type="ECO:0000256" key="6">
    <source>
        <dbReference type="PIRSR" id="PIRSR601461-2"/>
    </source>
</evidence>
<feature type="disulfide bond" evidence="6">
    <location>
        <begin position="185"/>
        <end position="193"/>
    </location>
</feature>
<name>A0A8H5G6K7_9AGAR</name>
<organism evidence="11 12">
    <name type="scientific">Leucocoprinus leucothites</name>
    <dbReference type="NCBI Taxonomy" id="201217"/>
    <lineage>
        <taxon>Eukaryota</taxon>
        <taxon>Fungi</taxon>
        <taxon>Dikarya</taxon>
        <taxon>Basidiomycota</taxon>
        <taxon>Agaricomycotina</taxon>
        <taxon>Agaricomycetes</taxon>
        <taxon>Agaricomycetidae</taxon>
        <taxon>Agaricales</taxon>
        <taxon>Agaricineae</taxon>
        <taxon>Agaricaceae</taxon>
        <taxon>Leucocoprinus</taxon>
    </lineage>
</organism>
<feature type="domain" description="Peptidase A1" evidence="10">
    <location>
        <begin position="154"/>
        <end position="476"/>
    </location>
</feature>
<feature type="signal peptide" evidence="9">
    <location>
        <begin position="1"/>
        <end position="22"/>
    </location>
</feature>
<dbReference type="Gene3D" id="2.40.70.10">
    <property type="entry name" value="Acid Proteases"/>
    <property type="match status" value="2"/>
</dbReference>
<evidence type="ECO:0000256" key="8">
    <source>
        <dbReference type="SAM" id="MobiDB-lite"/>
    </source>
</evidence>
<evidence type="ECO:0000256" key="9">
    <source>
        <dbReference type="SAM" id="SignalP"/>
    </source>
</evidence>
<dbReference type="InterPro" id="IPR034164">
    <property type="entry name" value="Pepsin-like_dom"/>
</dbReference>
<dbReference type="SUPFAM" id="SSF50630">
    <property type="entry name" value="Acid proteases"/>
    <property type="match status" value="1"/>
</dbReference>
<dbReference type="FunFam" id="2.40.70.10:FF:000115">
    <property type="entry name" value="Lysosomal aspartic protease"/>
    <property type="match status" value="1"/>
</dbReference>
<keyword evidence="6" id="KW-1015">Disulfide bond</keyword>
<evidence type="ECO:0000256" key="1">
    <source>
        <dbReference type="ARBA" id="ARBA00007447"/>
    </source>
</evidence>
<dbReference type="PROSITE" id="PS51767">
    <property type="entry name" value="PEPTIDASE_A1"/>
    <property type="match status" value="1"/>
</dbReference>
<evidence type="ECO:0000256" key="3">
    <source>
        <dbReference type="ARBA" id="ARBA00022750"/>
    </source>
</evidence>
<comment type="caution">
    <text evidence="11">The sequence shown here is derived from an EMBL/GenBank/DDBJ whole genome shotgun (WGS) entry which is preliminary data.</text>
</comment>
<dbReference type="InterPro" id="IPR001461">
    <property type="entry name" value="Aspartic_peptidase_A1"/>
</dbReference>
<dbReference type="PROSITE" id="PS00141">
    <property type="entry name" value="ASP_PROTEASE"/>
    <property type="match status" value="1"/>
</dbReference>
<dbReference type="AlphaFoldDB" id="A0A8H5G6K7"/>
<feature type="compositionally biased region" description="Low complexity" evidence="8">
    <location>
        <begin position="117"/>
        <end position="128"/>
    </location>
</feature>
<evidence type="ECO:0000259" key="10">
    <source>
        <dbReference type="PROSITE" id="PS51767"/>
    </source>
</evidence>
<keyword evidence="2 7" id="KW-0645">Protease</keyword>
<accession>A0A8H5G6K7</accession>
<evidence type="ECO:0000256" key="5">
    <source>
        <dbReference type="PIRSR" id="PIRSR601461-1"/>
    </source>
</evidence>
<protein>
    <recommendedName>
        <fullName evidence="10">Peptidase A1 domain-containing protein</fullName>
    </recommendedName>
</protein>
<dbReference type="CDD" id="cd05471">
    <property type="entry name" value="pepsin_like"/>
    <property type="match status" value="1"/>
</dbReference>
<keyword evidence="12" id="KW-1185">Reference proteome</keyword>
<feature type="active site" evidence="5">
    <location>
        <position position="362"/>
    </location>
</feature>
<dbReference type="InterPro" id="IPR033121">
    <property type="entry name" value="PEPTIDASE_A1"/>
</dbReference>
<evidence type="ECO:0000313" key="11">
    <source>
        <dbReference type="EMBL" id="KAF5359353.1"/>
    </source>
</evidence>
<dbReference type="Pfam" id="PF00026">
    <property type="entry name" value="Asp"/>
    <property type="match status" value="1"/>
</dbReference>
<comment type="similarity">
    <text evidence="1 7">Belongs to the peptidase A1 family.</text>
</comment>
<keyword evidence="4 7" id="KW-0378">Hydrolase</keyword>